<dbReference type="SUPFAM" id="SSF53474">
    <property type="entry name" value="alpha/beta-Hydrolases"/>
    <property type="match status" value="1"/>
</dbReference>
<feature type="domain" description="Peptidase S33 tripeptidyl aminopeptidase-like C-terminal" evidence="6">
    <location>
        <begin position="437"/>
        <end position="539"/>
    </location>
</feature>
<dbReference type="InterPro" id="IPR029058">
    <property type="entry name" value="AB_hydrolase_fold"/>
</dbReference>
<feature type="region of interest" description="Disordered" evidence="4">
    <location>
        <begin position="26"/>
        <end position="52"/>
    </location>
</feature>
<keyword evidence="3" id="KW-0378">Hydrolase</keyword>
<dbReference type="InterPro" id="IPR000073">
    <property type="entry name" value="AB_hydrolase_1"/>
</dbReference>
<keyword evidence="2" id="KW-0732">Signal</keyword>
<dbReference type="Proteomes" id="UP000646244">
    <property type="component" value="Unassembled WGS sequence"/>
</dbReference>
<comment type="similarity">
    <text evidence="1">Belongs to the peptidase S33 family.</text>
</comment>
<evidence type="ECO:0000256" key="1">
    <source>
        <dbReference type="ARBA" id="ARBA00010088"/>
    </source>
</evidence>
<organism evidence="7 8">
    <name type="scientific">Streptomyces cinnamoneus</name>
    <name type="common">Streptoverticillium cinnamoneum</name>
    <dbReference type="NCBI Taxonomy" id="53446"/>
    <lineage>
        <taxon>Bacteria</taxon>
        <taxon>Bacillati</taxon>
        <taxon>Actinomycetota</taxon>
        <taxon>Actinomycetes</taxon>
        <taxon>Kitasatosporales</taxon>
        <taxon>Streptomycetaceae</taxon>
        <taxon>Streptomyces</taxon>
        <taxon>Streptomyces cinnamoneus group</taxon>
    </lineage>
</organism>
<evidence type="ECO:0000256" key="2">
    <source>
        <dbReference type="ARBA" id="ARBA00022729"/>
    </source>
</evidence>
<evidence type="ECO:0000313" key="8">
    <source>
        <dbReference type="Proteomes" id="UP000646244"/>
    </source>
</evidence>
<dbReference type="RefSeq" id="WP_190109502.1">
    <property type="nucleotide sequence ID" value="NZ_BMVB01000006.1"/>
</dbReference>
<dbReference type="Pfam" id="PF00561">
    <property type="entry name" value="Abhydrolase_1"/>
    <property type="match status" value="1"/>
</dbReference>
<evidence type="ECO:0000259" key="5">
    <source>
        <dbReference type="Pfam" id="PF00561"/>
    </source>
</evidence>
<dbReference type="PANTHER" id="PTHR43248">
    <property type="entry name" value="2-SUCCINYL-6-HYDROXY-2,4-CYCLOHEXADIENE-1-CARBOXYLATE SYNTHASE"/>
    <property type="match status" value="1"/>
</dbReference>
<dbReference type="Gene3D" id="3.40.50.1820">
    <property type="entry name" value="alpha/beta hydrolase"/>
    <property type="match status" value="1"/>
</dbReference>
<dbReference type="AlphaFoldDB" id="A0A918TH44"/>
<dbReference type="InterPro" id="IPR051601">
    <property type="entry name" value="Serine_prot/Carboxylest_S33"/>
</dbReference>
<name>A0A918TH44_STRCJ</name>
<reference evidence="7" key="2">
    <citation type="submission" date="2020-09" db="EMBL/GenBank/DDBJ databases">
        <authorList>
            <person name="Sun Q."/>
            <person name="Ohkuma M."/>
        </authorList>
    </citation>
    <scope>NUCLEOTIDE SEQUENCE</scope>
    <source>
        <strain evidence="7">JCM 4633</strain>
    </source>
</reference>
<sequence>MHERLGTVAATLAALALLAVGCSPDTGHQGRGRASPAPPAASAAPGERQERALPGLPPALARQRLAWEACAAEDAPRGGQGPRPEAECAWLTVPVDYGAPTGQSIRIRVVRVRARAQDRRLGSLVFNPGGPGEAGAAMVAGGLFEATPAVADRYDLVGFDPRGIGRSAPLACPQGTGGDLIPRTREQAEAEFKAAADQGESCRRVSGPLLAHMDTASVARDLELLRAALDEPRLHYLGFSYGTYLGQHYAHLFPGRVGRFVLDGLVDPATDQRRTARNDVAALDDSFAGYARACATLGCPLGRTPDEVVARTTAFVRDLDAHPVPVPGGGRLTTALAVQGIRTPLYQAARWPDLTRALVEAMDGSPGPLIGLAVEQVRVQEQSQGQQRRGGLLPVPGAPAGDVDPTMARNAVDCLDKPGPRTPAEVLAELAEFEKASPLFGATVAAALYHCAAWPLAPTGRAEPLTAPGAPPMVLVSYAVDPATPLAGARAVRKNLGAGSLVVRRGTGHSAYASGSECTDAAVDAFLVEDRLPPPNVECSA</sequence>
<evidence type="ECO:0000256" key="4">
    <source>
        <dbReference type="SAM" id="MobiDB-lite"/>
    </source>
</evidence>
<feature type="domain" description="AB hydrolase-1" evidence="5">
    <location>
        <begin position="124"/>
        <end position="297"/>
    </location>
</feature>
<protein>
    <submittedName>
        <fullName evidence="7">Peptidase</fullName>
    </submittedName>
</protein>
<dbReference type="Pfam" id="PF08386">
    <property type="entry name" value="Abhydrolase_4"/>
    <property type="match status" value="1"/>
</dbReference>
<evidence type="ECO:0000313" key="7">
    <source>
        <dbReference type="EMBL" id="GHC46163.1"/>
    </source>
</evidence>
<evidence type="ECO:0000259" key="6">
    <source>
        <dbReference type="Pfam" id="PF08386"/>
    </source>
</evidence>
<dbReference type="GO" id="GO:0016787">
    <property type="term" value="F:hydrolase activity"/>
    <property type="evidence" value="ECO:0007669"/>
    <property type="project" value="UniProtKB-KW"/>
</dbReference>
<dbReference type="PANTHER" id="PTHR43248:SF29">
    <property type="entry name" value="TRIPEPTIDYL AMINOPEPTIDASE"/>
    <property type="match status" value="1"/>
</dbReference>
<proteinExistence type="inferred from homology"/>
<reference evidence="7" key="1">
    <citation type="journal article" date="2014" name="Int. J. Syst. Evol. Microbiol.">
        <title>Complete genome sequence of Corynebacterium casei LMG S-19264T (=DSM 44701T), isolated from a smear-ripened cheese.</title>
        <authorList>
            <consortium name="US DOE Joint Genome Institute (JGI-PGF)"/>
            <person name="Walter F."/>
            <person name="Albersmeier A."/>
            <person name="Kalinowski J."/>
            <person name="Ruckert C."/>
        </authorList>
    </citation>
    <scope>NUCLEOTIDE SEQUENCE</scope>
    <source>
        <strain evidence="7">JCM 4633</strain>
    </source>
</reference>
<accession>A0A918TH44</accession>
<evidence type="ECO:0000256" key="3">
    <source>
        <dbReference type="ARBA" id="ARBA00022801"/>
    </source>
</evidence>
<comment type="caution">
    <text evidence="7">The sequence shown here is derived from an EMBL/GenBank/DDBJ whole genome shotgun (WGS) entry which is preliminary data.</text>
</comment>
<dbReference type="PROSITE" id="PS51257">
    <property type="entry name" value="PROKAR_LIPOPROTEIN"/>
    <property type="match status" value="1"/>
</dbReference>
<dbReference type="EMBL" id="BMVB01000006">
    <property type="protein sequence ID" value="GHC46163.1"/>
    <property type="molecule type" value="Genomic_DNA"/>
</dbReference>
<dbReference type="InterPro" id="IPR013595">
    <property type="entry name" value="Pept_S33_TAP-like_C"/>
</dbReference>
<gene>
    <name evidence="7" type="ORF">GCM10010507_21850</name>
</gene>